<organism evidence="1 2">
    <name type="scientific">Leeuwenhoekiella polynyae</name>
    <dbReference type="NCBI Taxonomy" id="1550906"/>
    <lineage>
        <taxon>Bacteria</taxon>
        <taxon>Pseudomonadati</taxon>
        <taxon>Bacteroidota</taxon>
        <taxon>Flavobacteriia</taxon>
        <taxon>Flavobacteriales</taxon>
        <taxon>Flavobacteriaceae</taxon>
        <taxon>Leeuwenhoekiella</taxon>
    </lineage>
</organism>
<sequence length="264" mass="30642">MTKNQVDTILKSLGYYDSFKELMNQTYLDIDYGKRLGVISFDSIFEADHKYAYNGDVGIAQFQEWNIILNSKYVSEEQILIVCLKIFDWGNVLTGNVKSVVNLYEQKKLKKYIHKVTELLTFQKTLEKPNFINDTILWSSGWTKVYSFINPDILIYDSRVSAFLNFTLIRNYNSLSENQKEIFQKLSNQLFNFSGALGRERKVAALYGFKNQHPKGIDGFNANLISSWITQCTKERLGINKSIRSFEKAFFMLGFDLKQIKDKG</sequence>
<accession>A0A4Q0PH63</accession>
<dbReference type="EMBL" id="QOVK01000002">
    <property type="protein sequence ID" value="RXG25569.1"/>
    <property type="molecule type" value="Genomic_DNA"/>
</dbReference>
<reference evidence="1 2" key="1">
    <citation type="submission" date="2018-07" db="EMBL/GenBank/DDBJ databases">
        <title>Leeuwenhoekiella genomics.</title>
        <authorList>
            <person name="Tahon G."/>
            <person name="Willems A."/>
        </authorList>
    </citation>
    <scope>NUCLEOTIDE SEQUENCE [LARGE SCALE GENOMIC DNA]</scope>
    <source>
        <strain evidence="1 2">LMG 29608</strain>
    </source>
</reference>
<dbReference type="Proteomes" id="UP000289859">
    <property type="component" value="Unassembled WGS sequence"/>
</dbReference>
<comment type="caution">
    <text evidence="1">The sequence shown here is derived from an EMBL/GenBank/DDBJ whole genome shotgun (WGS) entry which is preliminary data.</text>
</comment>
<dbReference type="RefSeq" id="WP_128764388.1">
    <property type="nucleotide sequence ID" value="NZ_JBHUOO010000018.1"/>
</dbReference>
<protein>
    <submittedName>
        <fullName evidence="1">Uncharacterized protein</fullName>
    </submittedName>
</protein>
<evidence type="ECO:0000313" key="2">
    <source>
        <dbReference type="Proteomes" id="UP000289859"/>
    </source>
</evidence>
<proteinExistence type="predicted"/>
<evidence type="ECO:0000313" key="1">
    <source>
        <dbReference type="EMBL" id="RXG25569.1"/>
    </source>
</evidence>
<dbReference type="AlphaFoldDB" id="A0A4Q0PH63"/>
<gene>
    <name evidence="1" type="ORF">DSM02_735</name>
</gene>
<dbReference type="OrthoDB" id="1779474at2"/>
<name>A0A4Q0PH63_9FLAO</name>
<keyword evidence="2" id="KW-1185">Reference proteome</keyword>